<feature type="compositionally biased region" description="Basic and acidic residues" evidence="2">
    <location>
        <begin position="384"/>
        <end position="409"/>
    </location>
</feature>
<dbReference type="EMBL" id="QWVS01000002">
    <property type="protein sequence ID" value="RID89387.1"/>
    <property type="molecule type" value="Genomic_DNA"/>
</dbReference>
<evidence type="ECO:0000256" key="1">
    <source>
        <dbReference type="ARBA" id="ARBA00010163"/>
    </source>
</evidence>
<feature type="compositionally biased region" description="Basic and acidic residues" evidence="2">
    <location>
        <begin position="417"/>
        <end position="433"/>
    </location>
</feature>
<dbReference type="Proteomes" id="UP000266016">
    <property type="component" value="Unassembled WGS sequence"/>
</dbReference>
<evidence type="ECO:0000313" key="4">
    <source>
        <dbReference type="EMBL" id="RID89387.1"/>
    </source>
</evidence>
<evidence type="ECO:0000256" key="2">
    <source>
        <dbReference type="SAM" id="MobiDB-lite"/>
    </source>
</evidence>
<proteinExistence type="inferred from homology"/>
<dbReference type="AlphaFoldDB" id="A0A398BIP5"/>
<dbReference type="Pfam" id="PF10140">
    <property type="entry name" value="YukC"/>
    <property type="match status" value="1"/>
</dbReference>
<accession>A0A398BIP5</accession>
<organism evidence="4 5">
    <name type="scientific">Peribacillus asahii</name>
    <dbReference type="NCBI Taxonomy" id="228899"/>
    <lineage>
        <taxon>Bacteria</taxon>
        <taxon>Bacillati</taxon>
        <taxon>Bacillota</taxon>
        <taxon>Bacilli</taxon>
        <taxon>Bacillales</taxon>
        <taxon>Bacillaceae</taxon>
        <taxon>Peribacillus</taxon>
    </lineage>
</organism>
<evidence type="ECO:0000256" key="3">
    <source>
        <dbReference type="SAM" id="Phobius"/>
    </source>
</evidence>
<dbReference type="NCBIfam" id="TIGR03926">
    <property type="entry name" value="T7_EssB"/>
    <property type="match status" value="1"/>
</dbReference>
<dbReference type="InterPro" id="IPR018778">
    <property type="entry name" value="T7SS_EssB"/>
</dbReference>
<keyword evidence="3" id="KW-1133">Transmembrane helix</keyword>
<name>A0A398BIP5_9BACI</name>
<keyword evidence="3" id="KW-0472">Membrane</keyword>
<feature type="transmembrane region" description="Helical" evidence="3">
    <location>
        <begin position="222"/>
        <end position="243"/>
    </location>
</feature>
<dbReference type="Gene3D" id="1.25.40.680">
    <property type="entry name" value="Type VII secretion system EssB, C-terminal-like domain"/>
    <property type="match status" value="1"/>
</dbReference>
<gene>
    <name evidence="4" type="primary">essB</name>
    <name evidence="4" type="ORF">D1953_02140</name>
</gene>
<sequence length="440" mass="51604">MSEKKQSYLEKQLEAVIKKEKNTIQIIFQREKIRLDDALEMEMLKYSDSSVKKEITLTEAELNLIIEIPSSYISFTQLKKKDEKSRWIFASQLIKKVENHSLNRLHVIVCPENIVVDESLTPYFLHYGVKESLPPYEQDEERLLQELRATVAEIVDKKYSFFQYLHLYQTLELSPIAAKILAASNINELQERIREHLTVLEQRAKQEITVAKKKWNVTRYTALGLLVALVPALLFSLYTLVLAQPKQSAFINSQEYFLKNQYSEVINSLLDYEVEDMPNVVQYELAQSYIMVSKDMELMDNQKDTLQRVITLQTDPQYYDYWIQIGRGNAKEALDIAYSLEDITVILYGLYQYNKEVKADDELKTEEKQQKLKEIQSEIDEYKREWEEEQEKRKAEEAAKKEAEAKAKAEQIQQEKNSQKPKEPKEPQKKNTEPSESNSN</sequence>
<protein>
    <submittedName>
        <fullName evidence="4">Type VII secretion protein EssB</fullName>
    </submittedName>
</protein>
<comment type="caution">
    <text evidence="4">The sequence shown here is derived from an EMBL/GenBank/DDBJ whole genome shotgun (WGS) entry which is preliminary data.</text>
</comment>
<dbReference type="Gene3D" id="1.10.510.10">
    <property type="entry name" value="Transferase(Phosphotransferase) domain 1"/>
    <property type="match status" value="1"/>
</dbReference>
<keyword evidence="3" id="KW-0812">Transmembrane</keyword>
<dbReference type="RefSeq" id="WP_119115495.1">
    <property type="nucleotide sequence ID" value="NZ_QWVS01000002.1"/>
</dbReference>
<evidence type="ECO:0000313" key="5">
    <source>
        <dbReference type="Proteomes" id="UP000266016"/>
    </source>
</evidence>
<feature type="region of interest" description="Disordered" evidence="2">
    <location>
        <begin position="384"/>
        <end position="440"/>
    </location>
</feature>
<keyword evidence="5" id="KW-1185">Reference proteome</keyword>
<comment type="similarity">
    <text evidence="1">Belongs to the EssB family.</text>
</comment>
<reference evidence="4 5" key="1">
    <citation type="submission" date="2018-08" db="EMBL/GenBank/DDBJ databases">
        <title>Bacillus jemisoniae sp. nov., Bacillus chryseoplanitiae sp. nov., Bacillus resnikiae sp. nov., and Bacillus frankliniae sp. nov., isolated from Viking spacecraft and associated surfaces.</title>
        <authorList>
            <person name="Seuylemezian A."/>
            <person name="Vaishampayan P."/>
        </authorList>
    </citation>
    <scope>NUCLEOTIDE SEQUENCE [LARGE SCALE GENOMIC DNA]</scope>
    <source>
        <strain evidence="4 5">MA001</strain>
    </source>
</reference>
<dbReference type="InterPro" id="IPR042565">
    <property type="entry name" value="T7SS_EssB_C"/>
</dbReference>